<protein>
    <recommendedName>
        <fullName evidence="3">SUKH superfamily protein</fullName>
    </recommendedName>
</protein>
<gene>
    <name evidence="1" type="ORF">APR03_002953</name>
</gene>
<evidence type="ECO:0000313" key="2">
    <source>
        <dbReference type="Proteomes" id="UP001139493"/>
    </source>
</evidence>
<dbReference type="Proteomes" id="UP001139493">
    <property type="component" value="Unassembled WGS sequence"/>
</dbReference>
<comment type="caution">
    <text evidence="1">The sequence shown here is derived from an EMBL/GenBank/DDBJ whole genome shotgun (WGS) entry which is preliminary data.</text>
</comment>
<sequence length="177" mass="20274">MNTDLEQLVILGNLEPRDGFDWERAQRELEMVVPQDFRELVDAGGAGVWFDHIALYAPDPRYKNQNLLRSLGRFGDLEQFWEDGDEIPPEDLPAGARLIAWADTPAGDVLYWAVEQGVSPEDYPIYVGHPDGEEWRRFDLRTTELLAGIARGELSNPLFSEDAYLKRDTPYQPYTFV</sequence>
<accession>A0A9X2G207</accession>
<dbReference type="AlphaFoldDB" id="A0A9X2G207"/>
<organism evidence="1 2">
    <name type="scientific">Promicromonospora thailandica</name>
    <dbReference type="NCBI Taxonomy" id="765201"/>
    <lineage>
        <taxon>Bacteria</taxon>
        <taxon>Bacillati</taxon>
        <taxon>Actinomycetota</taxon>
        <taxon>Actinomycetes</taxon>
        <taxon>Micrococcales</taxon>
        <taxon>Promicromonosporaceae</taxon>
        <taxon>Promicromonospora</taxon>
    </lineage>
</organism>
<dbReference type="InterPro" id="IPR037883">
    <property type="entry name" value="Knr4/Smi1-like_sf"/>
</dbReference>
<dbReference type="RefSeq" id="WP_253836844.1">
    <property type="nucleotide sequence ID" value="NZ_JAMTCS010000008.1"/>
</dbReference>
<reference evidence="1" key="1">
    <citation type="submission" date="2022-06" db="EMBL/GenBank/DDBJ databases">
        <title>Genomic Encyclopedia of Archaeal and Bacterial Type Strains, Phase II (KMG-II): from individual species to whole genera.</title>
        <authorList>
            <person name="Goeker M."/>
        </authorList>
    </citation>
    <scope>NUCLEOTIDE SEQUENCE</scope>
    <source>
        <strain evidence="1">DSM 26652</strain>
    </source>
</reference>
<proteinExistence type="predicted"/>
<evidence type="ECO:0008006" key="3">
    <source>
        <dbReference type="Google" id="ProtNLM"/>
    </source>
</evidence>
<evidence type="ECO:0000313" key="1">
    <source>
        <dbReference type="EMBL" id="MCP2265597.1"/>
    </source>
</evidence>
<keyword evidence="2" id="KW-1185">Reference proteome</keyword>
<dbReference type="EMBL" id="JAMTCS010000008">
    <property type="protein sequence ID" value="MCP2265597.1"/>
    <property type="molecule type" value="Genomic_DNA"/>
</dbReference>
<name>A0A9X2G207_9MICO</name>
<dbReference type="SUPFAM" id="SSF160631">
    <property type="entry name" value="SMI1/KNR4-like"/>
    <property type="match status" value="1"/>
</dbReference>